<dbReference type="EMBL" id="VYSA01000007">
    <property type="protein sequence ID" value="KAA9104794.1"/>
    <property type="molecule type" value="Genomic_DNA"/>
</dbReference>
<dbReference type="AlphaFoldDB" id="A0A5J5IZL4"/>
<name>A0A5J5IZL4_9MICO</name>
<gene>
    <name evidence="1" type="ORF">F6B43_18880</name>
</gene>
<keyword evidence="2" id="KW-1185">Reference proteome</keyword>
<protein>
    <submittedName>
        <fullName evidence="1">Uncharacterized protein</fullName>
    </submittedName>
</protein>
<proteinExistence type="predicted"/>
<organism evidence="1 2">
    <name type="scientific">Microbacterium rhizomatis</name>
    <dbReference type="NCBI Taxonomy" id="1631477"/>
    <lineage>
        <taxon>Bacteria</taxon>
        <taxon>Bacillati</taxon>
        <taxon>Actinomycetota</taxon>
        <taxon>Actinomycetes</taxon>
        <taxon>Micrococcales</taxon>
        <taxon>Microbacteriaceae</taxon>
        <taxon>Microbacterium</taxon>
    </lineage>
</organism>
<accession>A0A5J5IZL4</accession>
<sequence>MALDMLVLVREGKVRGEKLDARVATGNLGDCYKLYFDPDGSDKPRFRLVYRYTPDEITAVALEAVAVGRRANLDAYQRAIANLGRQTN</sequence>
<dbReference type="Proteomes" id="UP000325827">
    <property type="component" value="Unassembled WGS sequence"/>
</dbReference>
<comment type="caution">
    <text evidence="1">The sequence shown here is derived from an EMBL/GenBank/DDBJ whole genome shotgun (WGS) entry which is preliminary data.</text>
</comment>
<reference evidence="2" key="1">
    <citation type="submission" date="2019-09" db="EMBL/GenBank/DDBJ databases">
        <title>Mumia zhuanghuii sp. nov. isolated from the intestinal contents of plateau pika (Ochotona curzoniae) in the Qinghai-Tibet plateau of China.</title>
        <authorList>
            <person name="Tian Z."/>
        </authorList>
    </citation>
    <scope>NUCLEOTIDE SEQUENCE [LARGE SCALE GENOMIC DNA]</scope>
    <source>
        <strain evidence="2">JCM 30598</strain>
    </source>
</reference>
<evidence type="ECO:0000313" key="2">
    <source>
        <dbReference type="Proteomes" id="UP000325827"/>
    </source>
</evidence>
<evidence type="ECO:0000313" key="1">
    <source>
        <dbReference type="EMBL" id="KAA9104794.1"/>
    </source>
</evidence>
<dbReference type="OrthoDB" id="5123867at2"/>